<keyword evidence="2" id="KW-1185">Reference proteome</keyword>
<evidence type="ECO:0000313" key="1">
    <source>
        <dbReference type="EMBL" id="SHK76226.1"/>
    </source>
</evidence>
<dbReference type="RefSeq" id="WP_073457882.1">
    <property type="nucleotide sequence ID" value="NZ_CALGVN010000061.1"/>
</dbReference>
<dbReference type="SUPFAM" id="SSF51735">
    <property type="entry name" value="NAD(P)-binding Rossmann-fold domains"/>
    <property type="match status" value="1"/>
</dbReference>
<dbReference type="Proteomes" id="UP000184363">
    <property type="component" value="Unassembled WGS sequence"/>
</dbReference>
<dbReference type="EMBL" id="FRAP01000011">
    <property type="protein sequence ID" value="SHK76226.1"/>
    <property type="molecule type" value="Genomic_DNA"/>
</dbReference>
<dbReference type="OrthoDB" id="3542748at2"/>
<evidence type="ECO:0000313" key="2">
    <source>
        <dbReference type="Proteomes" id="UP000184363"/>
    </source>
</evidence>
<proteinExistence type="predicted"/>
<name>A0A1M6V4K1_PSETH</name>
<accession>A0A1M6V4K1</accession>
<organism evidence="1 2">
    <name type="scientific">Pseudonocardia thermophila</name>
    <dbReference type="NCBI Taxonomy" id="1848"/>
    <lineage>
        <taxon>Bacteria</taxon>
        <taxon>Bacillati</taxon>
        <taxon>Actinomycetota</taxon>
        <taxon>Actinomycetes</taxon>
        <taxon>Pseudonocardiales</taxon>
        <taxon>Pseudonocardiaceae</taxon>
        <taxon>Pseudonocardia</taxon>
    </lineage>
</organism>
<dbReference type="STRING" id="1848.SAMN05443637_111186"/>
<dbReference type="Gene3D" id="3.40.50.720">
    <property type="entry name" value="NAD(P)-binding Rossmann-like Domain"/>
    <property type="match status" value="1"/>
</dbReference>
<sequence length="135" mass="14017">MTGSAATEDGARLAITDRKKDVIITGGRGRMRLGPIGTVVASAGIAPYGELLDLGVDRWRRILDINLTGACAVTTESARRMVEAGIRGAVCCIPSGAGSLGRVGAGRTARRRPLSTCSCGCWPWSWGRTASASTP</sequence>
<reference evidence="1 2" key="1">
    <citation type="submission" date="2016-11" db="EMBL/GenBank/DDBJ databases">
        <authorList>
            <person name="Jaros S."/>
            <person name="Januszkiewicz K."/>
            <person name="Wedrychowicz H."/>
        </authorList>
    </citation>
    <scope>NUCLEOTIDE SEQUENCE [LARGE SCALE GENOMIC DNA]</scope>
    <source>
        <strain evidence="1 2">DSM 43832</strain>
    </source>
</reference>
<protein>
    <submittedName>
        <fullName evidence="1">Short chain dehydrogenase</fullName>
    </submittedName>
</protein>
<dbReference type="Pfam" id="PF00106">
    <property type="entry name" value="adh_short"/>
    <property type="match status" value="1"/>
</dbReference>
<dbReference type="AlphaFoldDB" id="A0A1M6V4K1"/>
<dbReference type="InterPro" id="IPR002347">
    <property type="entry name" value="SDR_fam"/>
</dbReference>
<gene>
    <name evidence="1" type="ORF">SAMN05443637_111186</name>
</gene>
<dbReference type="InterPro" id="IPR036291">
    <property type="entry name" value="NAD(P)-bd_dom_sf"/>
</dbReference>